<keyword evidence="4 7" id="KW-0443">Lipid metabolism</keyword>
<keyword evidence="1 7" id="KW-0444">Lipid biosynthesis</keyword>
<comment type="pathway">
    <text evidence="7">Phospholipid metabolism; phosphatidylglycerol biosynthesis; phosphatidylglycerol from CDP-diacylglycerol: step 1/2.</text>
</comment>
<dbReference type="CDD" id="cd09135">
    <property type="entry name" value="PLDc_PGS1_euk_1"/>
    <property type="match status" value="1"/>
</dbReference>
<evidence type="ECO:0000256" key="7">
    <source>
        <dbReference type="RuleBase" id="RU365024"/>
    </source>
</evidence>
<name>A0A4W5KXP8_9TELE</name>
<dbReference type="Proteomes" id="UP000314982">
    <property type="component" value="Unassembled WGS sequence"/>
</dbReference>
<comment type="function">
    <text evidence="7">Functions in the biosynthesis of the anionic phospholipids phosphatidylglycerol and cardiolipin.</text>
</comment>
<dbReference type="GeneTree" id="ENSGT00390000002373"/>
<evidence type="ECO:0000313" key="8">
    <source>
        <dbReference type="Ensembl" id="ENSHHUP00000015949.1"/>
    </source>
</evidence>
<reference evidence="8" key="2">
    <citation type="submission" date="2025-08" db="UniProtKB">
        <authorList>
            <consortium name="Ensembl"/>
        </authorList>
    </citation>
    <scope>IDENTIFICATION</scope>
</reference>
<evidence type="ECO:0000313" key="9">
    <source>
        <dbReference type="Proteomes" id="UP000314982"/>
    </source>
</evidence>
<evidence type="ECO:0000256" key="5">
    <source>
        <dbReference type="ARBA" id="ARBA00023209"/>
    </source>
</evidence>
<evidence type="ECO:0000256" key="6">
    <source>
        <dbReference type="ARBA" id="ARBA00023264"/>
    </source>
</evidence>
<keyword evidence="7" id="KW-0496">Mitochondrion</keyword>
<organism evidence="8 9">
    <name type="scientific">Hucho hucho</name>
    <name type="common">huchen</name>
    <dbReference type="NCBI Taxonomy" id="62062"/>
    <lineage>
        <taxon>Eukaryota</taxon>
        <taxon>Metazoa</taxon>
        <taxon>Chordata</taxon>
        <taxon>Craniata</taxon>
        <taxon>Vertebrata</taxon>
        <taxon>Euteleostomi</taxon>
        <taxon>Actinopterygii</taxon>
        <taxon>Neopterygii</taxon>
        <taxon>Teleostei</taxon>
        <taxon>Protacanthopterygii</taxon>
        <taxon>Salmoniformes</taxon>
        <taxon>Salmonidae</taxon>
        <taxon>Salmoninae</taxon>
        <taxon>Hucho</taxon>
    </lineage>
</organism>
<dbReference type="STRING" id="62062.ENSHHUP00000015949"/>
<keyword evidence="6 7" id="KW-1208">Phospholipid metabolism</keyword>
<dbReference type="CDD" id="cd09137">
    <property type="entry name" value="PLDc_PGS1_euk_2"/>
    <property type="match status" value="1"/>
</dbReference>
<protein>
    <recommendedName>
        <fullName evidence="7">CDP-diacylglycerol--glycerol-3-phosphate 3-phosphatidyltransferase</fullName>
        <ecNumber evidence="7">2.7.8.5</ecNumber>
    </recommendedName>
</protein>
<dbReference type="GO" id="GO:0008444">
    <property type="term" value="F:CDP-diacylglycerol-glycerol-3-phosphate 3-phosphatidyltransferase activity"/>
    <property type="evidence" value="ECO:0007669"/>
    <property type="project" value="UniProtKB-EC"/>
</dbReference>
<dbReference type="InterPro" id="IPR016270">
    <property type="entry name" value="PGS1"/>
</dbReference>
<accession>A0A4W5KXP8</accession>
<dbReference type="UniPathway" id="UPA00084">
    <property type="reaction ID" value="UER00503"/>
</dbReference>
<keyword evidence="9" id="KW-1185">Reference proteome</keyword>
<dbReference type="GO" id="GO:0032049">
    <property type="term" value="P:cardiolipin biosynthetic process"/>
    <property type="evidence" value="ECO:0007669"/>
    <property type="project" value="InterPro"/>
</dbReference>
<keyword evidence="2 7" id="KW-0808">Transferase</keyword>
<sequence>MLCMRSAHVLVSFQFADKVGLIETAVMMAAPMSWRRLVYTPTLTGVFTRILDRLFRTRDRRRGSSVLLLAPLLAEADPSPLPVFRSPGSTGVQDTDGLRARFRWMAEHVPAFRVPGTHIHILTSPDQFYHTMKARIKTAKRRVVMASLYLGTGPLEQELVDCMQEALERSQEGDNPDLQVSILLDYTRGSRGKTNSRTMLLPLLQQYSSQMRVSLYHTPDLRGLLRLLVPQRFNETIGVQHIKAYLFDDDLIISGYTSMKNSWCFSHTVADVFFGISRSTLSLCPSLAVSPPSFHRANLSDSYFTNRQDRYVLLENCGEVADFFSDLVGAVGDVSLQLQTDNSVSMMYGMVHPYRGNRDDFSASARQHIMEVVNTAHARQHIAESERLVRESDGEEGGKEDTWVFPLVQMKPLGIQVDEQVTQRLLTDAGPGATVFLTSGYFNLTRAYMSLVLGVGADYRILTASPEVNGFFGAKGIAGEIPAAYIHIARQFYSKVCQLGQQERVHLHEYHRAQWTFHAKGLWYYLRGQVRPCLTLIGSPNFGYRSVHRDLEAQIAIVTENQVLQTQLQEEQEMLYQRSTEVSSSTFQQPDRHVKLWVKLLTPLIKNFF</sequence>
<dbReference type="GO" id="GO:0005739">
    <property type="term" value="C:mitochondrion"/>
    <property type="evidence" value="ECO:0007669"/>
    <property type="project" value="UniProtKB-SubCell"/>
</dbReference>
<comment type="subcellular location">
    <subcellularLocation>
        <location evidence="7">Mitochondrion</location>
    </subcellularLocation>
</comment>
<keyword evidence="5 7" id="KW-0594">Phospholipid biosynthesis</keyword>
<reference evidence="9" key="1">
    <citation type="submission" date="2018-06" db="EMBL/GenBank/DDBJ databases">
        <title>Genome assembly of Danube salmon.</title>
        <authorList>
            <person name="Macqueen D.J."/>
            <person name="Gundappa M.K."/>
        </authorList>
    </citation>
    <scope>NUCLEOTIDE SEQUENCE [LARGE SCALE GENOMIC DNA]</scope>
</reference>
<dbReference type="GO" id="GO:0005524">
    <property type="term" value="F:ATP binding"/>
    <property type="evidence" value="ECO:0007669"/>
    <property type="project" value="UniProtKB-KW"/>
</dbReference>
<evidence type="ECO:0000256" key="4">
    <source>
        <dbReference type="ARBA" id="ARBA00023098"/>
    </source>
</evidence>
<comment type="catalytic activity">
    <reaction evidence="7">
        <text>a CDP-1,2-diacyl-sn-glycerol + sn-glycerol 3-phosphate = a 1,2-diacyl-sn-glycero-3-phospho-(1'-sn-glycero-3'-phosphate) + CMP + H(+)</text>
        <dbReference type="Rhea" id="RHEA:12593"/>
        <dbReference type="ChEBI" id="CHEBI:15378"/>
        <dbReference type="ChEBI" id="CHEBI:57597"/>
        <dbReference type="ChEBI" id="CHEBI:58332"/>
        <dbReference type="ChEBI" id="CHEBI:60110"/>
        <dbReference type="ChEBI" id="CHEBI:60377"/>
        <dbReference type="EC" id="2.7.8.5"/>
    </reaction>
</comment>
<dbReference type="SUPFAM" id="SSF56024">
    <property type="entry name" value="Phospholipase D/nuclease"/>
    <property type="match status" value="1"/>
</dbReference>
<dbReference type="EC" id="2.7.8.5" evidence="7"/>
<keyword evidence="7" id="KW-0067">ATP-binding</keyword>
<evidence type="ECO:0000256" key="2">
    <source>
        <dbReference type="ARBA" id="ARBA00022679"/>
    </source>
</evidence>
<dbReference type="PANTHER" id="PTHR12586:SF1">
    <property type="entry name" value="CDP-DIACYLGLYCEROL--GLYCEROL-3-PHOSPHATE 3-PHOSPHATIDYLTRANSFERASE, MITOCHONDRIAL"/>
    <property type="match status" value="1"/>
</dbReference>
<dbReference type="AlphaFoldDB" id="A0A4W5KXP8"/>
<dbReference type="PANTHER" id="PTHR12586">
    <property type="entry name" value="CDP-DIACYLGLYCEROL--SERINE O-PHOSPHATIDYLTRANSFERASE"/>
    <property type="match status" value="1"/>
</dbReference>
<keyword evidence="3" id="KW-0677">Repeat</keyword>
<dbReference type="Ensembl" id="ENSHHUT00000016509.1">
    <property type="protein sequence ID" value="ENSHHUP00000015949.1"/>
    <property type="gene ID" value="ENSHHUG00000009909.1"/>
</dbReference>
<dbReference type="Gene3D" id="3.30.870.10">
    <property type="entry name" value="Endonuclease Chain A"/>
    <property type="match status" value="3"/>
</dbReference>
<proteinExistence type="inferred from homology"/>
<comment type="similarity">
    <text evidence="7">Belongs to the CDP-alcohol phosphatidyltransferase class-II family.</text>
</comment>
<keyword evidence="7" id="KW-0547">Nucleotide-binding</keyword>
<reference evidence="8" key="3">
    <citation type="submission" date="2025-09" db="UniProtKB">
        <authorList>
            <consortium name="Ensembl"/>
        </authorList>
    </citation>
    <scope>IDENTIFICATION</scope>
</reference>
<evidence type="ECO:0000256" key="1">
    <source>
        <dbReference type="ARBA" id="ARBA00022516"/>
    </source>
</evidence>
<evidence type="ECO:0000256" key="3">
    <source>
        <dbReference type="ARBA" id="ARBA00022737"/>
    </source>
</evidence>